<dbReference type="AlphaFoldDB" id="I0JQU0"/>
<protein>
    <submittedName>
        <fullName evidence="1">Uncharacterized protein</fullName>
    </submittedName>
</protein>
<name>I0JQU0_HALH3</name>
<evidence type="ECO:0000313" key="2">
    <source>
        <dbReference type="Proteomes" id="UP000007397"/>
    </source>
</evidence>
<reference evidence="1 2" key="1">
    <citation type="journal article" date="2013" name="Environ. Microbiol.">
        <title>Chloride and organic osmolytes: a hybrid strategy to cope with elevated salinities by the moderately halophilic, chloride-dependent bacterium Halobacillus halophilus.</title>
        <authorList>
            <person name="Saum S.H."/>
            <person name="Pfeiffer F."/>
            <person name="Palm P."/>
            <person name="Rampp M."/>
            <person name="Schuster S.C."/>
            <person name="Muller V."/>
            <person name="Oesterhelt D."/>
        </authorList>
    </citation>
    <scope>NUCLEOTIDE SEQUENCE [LARGE SCALE GENOMIC DNA]</scope>
    <source>
        <strain evidence="2">ATCC 35676 / DSM 2266 / JCM 20832 / KCTC 3685 / LMG 17431 / NBRC 102448 / NCIMB 2269</strain>
    </source>
</reference>
<dbReference type="HOGENOM" id="CLU_3356527_0_0_9"/>
<gene>
    <name evidence="1" type="ordered locus">HBHAL_4168</name>
</gene>
<dbReference type="Proteomes" id="UP000007397">
    <property type="component" value="Chromosome"/>
</dbReference>
<keyword evidence="2" id="KW-1185">Reference proteome</keyword>
<organism evidence="1 2">
    <name type="scientific">Halobacillus halophilus (strain ATCC 35676 / DSM 2266 / JCM 20832 / KCTC 3685 / LMG 17431 / NBRC 102448 / NCIMB 2269)</name>
    <name type="common">Sporosarcina halophila</name>
    <dbReference type="NCBI Taxonomy" id="866895"/>
    <lineage>
        <taxon>Bacteria</taxon>
        <taxon>Bacillati</taxon>
        <taxon>Bacillota</taxon>
        <taxon>Bacilli</taxon>
        <taxon>Bacillales</taxon>
        <taxon>Bacillaceae</taxon>
        <taxon>Halobacillus</taxon>
    </lineage>
</organism>
<sequence length="36" mass="3959">MADYLLMKHLFKGLDYIPLAIPIGTINSGSSFFNIG</sequence>
<proteinExistence type="predicted"/>
<evidence type="ECO:0000313" key="1">
    <source>
        <dbReference type="EMBL" id="CCG46510.1"/>
    </source>
</evidence>
<accession>I0JQU0</accession>
<dbReference type="EMBL" id="HE717023">
    <property type="protein sequence ID" value="CCG46510.1"/>
    <property type="molecule type" value="Genomic_DNA"/>
</dbReference>
<dbReference type="KEGG" id="hhd:HBHAL_4168"/>